<dbReference type="CDD" id="cd17574">
    <property type="entry name" value="REC_OmpR"/>
    <property type="match status" value="1"/>
</dbReference>
<feature type="domain" description="Response regulatory" evidence="4">
    <location>
        <begin position="2"/>
        <end position="116"/>
    </location>
</feature>
<feature type="modified residue" description="4-aspartylphosphate" evidence="2">
    <location>
        <position position="51"/>
    </location>
</feature>
<accession>A0A858RCA7</accession>
<dbReference type="SMART" id="SM00448">
    <property type="entry name" value="REC"/>
    <property type="match status" value="1"/>
</dbReference>
<keyword evidence="2" id="KW-0597">Phosphoprotein</keyword>
<gene>
    <name evidence="6" type="ORF">HHL09_00495</name>
</gene>
<dbReference type="InterPro" id="IPR016032">
    <property type="entry name" value="Sig_transdc_resp-reg_C-effctor"/>
</dbReference>
<dbReference type="AlphaFoldDB" id="A0A858RCA7"/>
<evidence type="ECO:0000313" key="6">
    <source>
        <dbReference type="EMBL" id="QJE94325.1"/>
    </source>
</evidence>
<dbReference type="SMART" id="SM00862">
    <property type="entry name" value="Trans_reg_C"/>
    <property type="match status" value="1"/>
</dbReference>
<dbReference type="InterPro" id="IPR011006">
    <property type="entry name" value="CheY-like_superfamily"/>
</dbReference>
<dbReference type="Gene3D" id="1.10.10.10">
    <property type="entry name" value="Winged helix-like DNA-binding domain superfamily/Winged helix DNA-binding domain"/>
    <property type="match status" value="1"/>
</dbReference>
<dbReference type="Proteomes" id="UP000501812">
    <property type="component" value="Chromosome"/>
</dbReference>
<dbReference type="Pfam" id="PF00072">
    <property type="entry name" value="Response_reg"/>
    <property type="match status" value="1"/>
</dbReference>
<evidence type="ECO:0000313" key="7">
    <source>
        <dbReference type="Proteomes" id="UP000501812"/>
    </source>
</evidence>
<dbReference type="Gene3D" id="3.40.50.2300">
    <property type="match status" value="1"/>
</dbReference>
<protein>
    <submittedName>
        <fullName evidence="6">Response regulator transcription factor</fullName>
    </submittedName>
</protein>
<reference evidence="6 7" key="1">
    <citation type="submission" date="2020-04" db="EMBL/GenBank/DDBJ databases">
        <title>Luteolibacter sp. G-1-1-1 isolated from soil.</title>
        <authorList>
            <person name="Dahal R.H."/>
        </authorList>
    </citation>
    <scope>NUCLEOTIDE SEQUENCE [LARGE SCALE GENOMIC DNA]</scope>
    <source>
        <strain evidence="6 7">G-1-1-1</strain>
    </source>
</reference>
<evidence type="ECO:0000259" key="5">
    <source>
        <dbReference type="PROSITE" id="PS51755"/>
    </source>
</evidence>
<dbReference type="SUPFAM" id="SSF52172">
    <property type="entry name" value="CheY-like"/>
    <property type="match status" value="1"/>
</dbReference>
<keyword evidence="7" id="KW-1185">Reference proteome</keyword>
<proteinExistence type="predicted"/>
<evidence type="ECO:0000256" key="3">
    <source>
        <dbReference type="PROSITE-ProRule" id="PRU01091"/>
    </source>
</evidence>
<evidence type="ECO:0000256" key="1">
    <source>
        <dbReference type="ARBA" id="ARBA00023125"/>
    </source>
</evidence>
<dbReference type="InterPro" id="IPR001789">
    <property type="entry name" value="Sig_transdc_resp-reg_receiver"/>
</dbReference>
<dbReference type="Pfam" id="PF00486">
    <property type="entry name" value="Trans_reg_C"/>
    <property type="match status" value="1"/>
</dbReference>
<dbReference type="GO" id="GO:0005829">
    <property type="term" value="C:cytosol"/>
    <property type="evidence" value="ECO:0007669"/>
    <property type="project" value="TreeGrafter"/>
</dbReference>
<dbReference type="CDD" id="cd00383">
    <property type="entry name" value="trans_reg_C"/>
    <property type="match status" value="1"/>
</dbReference>
<keyword evidence="1 3" id="KW-0238">DNA-binding</keyword>
<dbReference type="PANTHER" id="PTHR48111">
    <property type="entry name" value="REGULATOR OF RPOS"/>
    <property type="match status" value="1"/>
</dbReference>
<evidence type="ECO:0000256" key="2">
    <source>
        <dbReference type="PROSITE-ProRule" id="PRU00169"/>
    </source>
</evidence>
<feature type="domain" description="OmpR/PhoB-type" evidence="5">
    <location>
        <begin position="126"/>
        <end position="225"/>
    </location>
</feature>
<dbReference type="GO" id="GO:0032993">
    <property type="term" value="C:protein-DNA complex"/>
    <property type="evidence" value="ECO:0007669"/>
    <property type="project" value="TreeGrafter"/>
</dbReference>
<evidence type="ECO:0000259" key="4">
    <source>
        <dbReference type="PROSITE" id="PS50110"/>
    </source>
</evidence>
<name>A0A858RCA7_9BACT</name>
<dbReference type="SUPFAM" id="SSF46894">
    <property type="entry name" value="C-terminal effector domain of the bipartite response regulators"/>
    <property type="match status" value="1"/>
</dbReference>
<dbReference type="GO" id="GO:0006355">
    <property type="term" value="P:regulation of DNA-templated transcription"/>
    <property type="evidence" value="ECO:0007669"/>
    <property type="project" value="InterPro"/>
</dbReference>
<organism evidence="6 7">
    <name type="scientific">Luteolibacter luteus</name>
    <dbReference type="NCBI Taxonomy" id="2728835"/>
    <lineage>
        <taxon>Bacteria</taxon>
        <taxon>Pseudomonadati</taxon>
        <taxon>Verrucomicrobiota</taxon>
        <taxon>Verrucomicrobiia</taxon>
        <taxon>Verrucomicrobiales</taxon>
        <taxon>Verrucomicrobiaceae</taxon>
        <taxon>Luteolibacter</taxon>
    </lineage>
</organism>
<dbReference type="GO" id="GO:0000976">
    <property type="term" value="F:transcription cis-regulatory region binding"/>
    <property type="evidence" value="ECO:0007669"/>
    <property type="project" value="TreeGrafter"/>
</dbReference>
<dbReference type="InterPro" id="IPR039420">
    <property type="entry name" value="WalR-like"/>
</dbReference>
<dbReference type="GO" id="GO:0000156">
    <property type="term" value="F:phosphorelay response regulator activity"/>
    <property type="evidence" value="ECO:0007669"/>
    <property type="project" value="TreeGrafter"/>
</dbReference>
<dbReference type="PANTHER" id="PTHR48111:SF11">
    <property type="entry name" value="TWO-COMPONENT RESPONSE REGULATOR"/>
    <property type="match status" value="1"/>
</dbReference>
<dbReference type="EMBL" id="CP051774">
    <property type="protein sequence ID" value="QJE94325.1"/>
    <property type="molecule type" value="Genomic_DNA"/>
</dbReference>
<dbReference type="KEGG" id="luo:HHL09_00495"/>
<dbReference type="InterPro" id="IPR001867">
    <property type="entry name" value="OmpR/PhoB-type_DNA-bd"/>
</dbReference>
<feature type="DNA-binding region" description="OmpR/PhoB-type" evidence="3">
    <location>
        <begin position="126"/>
        <end position="225"/>
    </location>
</feature>
<dbReference type="PROSITE" id="PS50110">
    <property type="entry name" value="RESPONSE_REGULATORY"/>
    <property type="match status" value="1"/>
</dbReference>
<dbReference type="InterPro" id="IPR036388">
    <property type="entry name" value="WH-like_DNA-bd_sf"/>
</dbReference>
<sequence>MIILLAEDDTVTREAVVELLEGEGHQVLAARDGREALDFWKRHRPGLVLLDIMMPHASGYEVCRTIRREDRHTPVLFLSAKSEEVDVVLGLELGADDFVRKPFGKHELLARVRAVLRRHGSGSREAECLEFGPWQVFPKRLIASQDGREIELTTREVKVLHLLSKRRGEVVTRDELLNECWGLEYYPESRTLDQHILNLRKKLEANPSQPVLIETVRGAGYRSPA</sequence>
<dbReference type="RefSeq" id="WP_169452546.1">
    <property type="nucleotide sequence ID" value="NZ_CP051774.1"/>
</dbReference>
<dbReference type="PROSITE" id="PS51755">
    <property type="entry name" value="OMPR_PHOB"/>
    <property type="match status" value="1"/>
</dbReference>
<dbReference type="Gene3D" id="6.10.250.690">
    <property type="match status" value="1"/>
</dbReference>